<gene>
    <name evidence="1" type="ORF">PVAND_014329</name>
</gene>
<accession>A0A9J6CT76</accession>
<dbReference type="Proteomes" id="UP001107558">
    <property type="component" value="Chromosome 1"/>
</dbReference>
<evidence type="ECO:0000313" key="1">
    <source>
        <dbReference type="EMBL" id="KAG5685135.1"/>
    </source>
</evidence>
<protein>
    <recommendedName>
        <fullName evidence="3">Helitron helicase-like domain-containing protein</fullName>
    </recommendedName>
</protein>
<reference evidence="1" key="1">
    <citation type="submission" date="2021-03" db="EMBL/GenBank/DDBJ databases">
        <title>Chromosome level genome of the anhydrobiotic midge Polypedilum vanderplanki.</title>
        <authorList>
            <person name="Yoshida Y."/>
            <person name="Kikawada T."/>
            <person name="Gusev O."/>
        </authorList>
    </citation>
    <scope>NUCLEOTIDE SEQUENCE</scope>
    <source>
        <strain evidence="1">NIAS01</strain>
        <tissue evidence="1">Whole body or cell culture</tissue>
    </source>
</reference>
<dbReference type="EMBL" id="JADBJN010000001">
    <property type="protein sequence ID" value="KAG5685135.1"/>
    <property type="molecule type" value="Genomic_DNA"/>
</dbReference>
<sequence>MIKALLIADGRPDEDPSQISIDEVQRLIAIYLVLGGKVIDYWWRIEFQKEGSPHLHLVVWIENLSSFETPEGIELIDQVVSCHYPSEQENPELHNLVKKNQRHQHTHTCHKNNSQNCRFAFPRQPSQQTRIVQPSSDEFIRNGGRFCTLKRNSNETYINNSIQRFLNSGMQTWIFSHVEIMKLLRINIAKYVAKSEPTDLTGSILLQLSEKFV</sequence>
<evidence type="ECO:0000313" key="2">
    <source>
        <dbReference type="Proteomes" id="UP001107558"/>
    </source>
</evidence>
<organism evidence="1 2">
    <name type="scientific">Polypedilum vanderplanki</name>
    <name type="common">Sleeping chironomid midge</name>
    <dbReference type="NCBI Taxonomy" id="319348"/>
    <lineage>
        <taxon>Eukaryota</taxon>
        <taxon>Metazoa</taxon>
        <taxon>Ecdysozoa</taxon>
        <taxon>Arthropoda</taxon>
        <taxon>Hexapoda</taxon>
        <taxon>Insecta</taxon>
        <taxon>Pterygota</taxon>
        <taxon>Neoptera</taxon>
        <taxon>Endopterygota</taxon>
        <taxon>Diptera</taxon>
        <taxon>Nematocera</taxon>
        <taxon>Chironomoidea</taxon>
        <taxon>Chironomidae</taxon>
        <taxon>Chironominae</taxon>
        <taxon>Polypedilum</taxon>
        <taxon>Polypedilum</taxon>
    </lineage>
</organism>
<proteinExistence type="predicted"/>
<dbReference type="AlphaFoldDB" id="A0A9J6CT76"/>
<name>A0A9J6CT76_POLVA</name>
<dbReference type="OrthoDB" id="8061178at2759"/>
<evidence type="ECO:0008006" key="3">
    <source>
        <dbReference type="Google" id="ProtNLM"/>
    </source>
</evidence>
<comment type="caution">
    <text evidence="1">The sequence shown here is derived from an EMBL/GenBank/DDBJ whole genome shotgun (WGS) entry which is preliminary data.</text>
</comment>
<keyword evidence="2" id="KW-1185">Reference proteome</keyword>